<organism evidence="6 7">
    <name type="scientific">Pseudomonas vanderleydeniana</name>
    <dbReference type="NCBI Taxonomy" id="2745495"/>
    <lineage>
        <taxon>Bacteria</taxon>
        <taxon>Pseudomonadati</taxon>
        <taxon>Pseudomonadota</taxon>
        <taxon>Gammaproteobacteria</taxon>
        <taxon>Pseudomonadales</taxon>
        <taxon>Pseudomonadaceae</taxon>
        <taxon>Pseudomonas</taxon>
    </lineage>
</organism>
<dbReference type="Gene3D" id="3.40.50.180">
    <property type="entry name" value="Methylesterase CheB, C-terminal domain"/>
    <property type="match status" value="1"/>
</dbReference>
<dbReference type="PANTHER" id="PTHR42872:SF6">
    <property type="entry name" value="PROTEIN-GLUTAMATE METHYLESTERASE_PROTEIN-GLUTAMINE GLUTAMINASE"/>
    <property type="match status" value="1"/>
</dbReference>
<dbReference type="EC" id="3.1.1.61" evidence="2"/>
<feature type="active site" evidence="4">
    <location>
        <position position="49"/>
    </location>
</feature>
<reference evidence="6 7" key="1">
    <citation type="journal article" date="2020" name="Microorganisms">
        <title>Reliable Identification of Environmental Pseudomonas Isolates Using the rpoD Gene.</title>
        <authorList>
            <consortium name="The Broad Institute Genome Sequencing Platform"/>
            <person name="Girard L."/>
            <person name="Lood C."/>
            <person name="Rokni-Zadeh H."/>
            <person name="van Noort V."/>
            <person name="Lavigne R."/>
            <person name="De Mot R."/>
        </authorList>
    </citation>
    <scope>NUCLEOTIDE SEQUENCE [LARGE SCALE GENOMIC DNA]</scope>
    <source>
        <strain evidence="6 7">RW8P3</strain>
    </source>
</reference>
<sequence length="201" mass="21856">MNRLALEFTQRQRVEAIAMGASAGGVEALLTVFGELPSGFSLPIIVVLHMPEERKSHLAEVFARRVSMPVKEPADKESINPGTLYFAAPGYHLSVEQDRSFSFSCEARLHYSRPSIDYLFESSADTYGSRLLAVLLTGANHDGANGLAQVKAHGGLTVVQDPREARVATMPEAALALHTPDYILPLRGIGRLLAELERIAC</sequence>
<feature type="active site" evidence="4">
    <location>
        <position position="22"/>
    </location>
</feature>
<evidence type="ECO:0000256" key="4">
    <source>
        <dbReference type="PROSITE-ProRule" id="PRU00050"/>
    </source>
</evidence>
<dbReference type="RefSeq" id="WP_186682882.1">
    <property type="nucleotide sequence ID" value="NZ_CP077093.1"/>
</dbReference>
<evidence type="ECO:0000256" key="1">
    <source>
        <dbReference type="ARBA" id="ARBA00022801"/>
    </source>
</evidence>
<dbReference type="GO" id="GO:0005737">
    <property type="term" value="C:cytoplasm"/>
    <property type="evidence" value="ECO:0007669"/>
    <property type="project" value="InterPro"/>
</dbReference>
<protein>
    <recommendedName>
        <fullName evidence="2">protein-glutamate methylesterase</fullName>
        <ecNumber evidence="2">3.1.1.61</ecNumber>
    </recommendedName>
</protein>
<evidence type="ECO:0000256" key="3">
    <source>
        <dbReference type="ARBA" id="ARBA00048267"/>
    </source>
</evidence>
<evidence type="ECO:0000256" key="2">
    <source>
        <dbReference type="ARBA" id="ARBA00039140"/>
    </source>
</evidence>
<dbReference type="PANTHER" id="PTHR42872">
    <property type="entry name" value="PROTEIN-GLUTAMATE METHYLESTERASE/PROTEIN-GLUTAMINE GLUTAMINASE"/>
    <property type="match status" value="1"/>
</dbReference>
<dbReference type="CDD" id="cd16433">
    <property type="entry name" value="CheB"/>
    <property type="match status" value="1"/>
</dbReference>
<comment type="catalytic activity">
    <reaction evidence="3">
        <text>[protein]-L-glutamate 5-O-methyl ester + H2O = L-glutamyl-[protein] + methanol + H(+)</text>
        <dbReference type="Rhea" id="RHEA:23236"/>
        <dbReference type="Rhea" id="RHEA-COMP:10208"/>
        <dbReference type="Rhea" id="RHEA-COMP:10311"/>
        <dbReference type="ChEBI" id="CHEBI:15377"/>
        <dbReference type="ChEBI" id="CHEBI:15378"/>
        <dbReference type="ChEBI" id="CHEBI:17790"/>
        <dbReference type="ChEBI" id="CHEBI:29973"/>
        <dbReference type="ChEBI" id="CHEBI:82795"/>
        <dbReference type="EC" id="3.1.1.61"/>
    </reaction>
</comment>
<dbReference type="GO" id="GO:0006935">
    <property type="term" value="P:chemotaxis"/>
    <property type="evidence" value="ECO:0007669"/>
    <property type="project" value="UniProtKB-UniRule"/>
</dbReference>
<name>A0A9E6TQ77_9PSED</name>
<keyword evidence="7" id="KW-1185">Reference proteome</keyword>
<feature type="domain" description="CheB-type methylesterase" evidence="5">
    <location>
        <begin position="17"/>
        <end position="190"/>
    </location>
</feature>
<dbReference type="PROSITE" id="PS50122">
    <property type="entry name" value="CHEB"/>
    <property type="match status" value="1"/>
</dbReference>
<dbReference type="Proteomes" id="UP000634530">
    <property type="component" value="Chromosome"/>
</dbReference>
<evidence type="ECO:0000313" key="7">
    <source>
        <dbReference type="Proteomes" id="UP000634530"/>
    </source>
</evidence>
<dbReference type="GO" id="GO:0000156">
    <property type="term" value="F:phosphorelay response regulator activity"/>
    <property type="evidence" value="ECO:0007669"/>
    <property type="project" value="InterPro"/>
</dbReference>
<dbReference type="AlphaFoldDB" id="A0A9E6TQ77"/>
<proteinExistence type="predicted"/>
<keyword evidence="1 4" id="KW-0378">Hydrolase</keyword>
<accession>A0A9E6TQ77</accession>
<dbReference type="KEGG" id="pvw:HU752_017095"/>
<reference evidence="6 7" key="2">
    <citation type="journal article" date="2021" name="Microorganisms">
        <title>The Ever-Expanding Pseudomonas Genus: Description of 43 New Species and Partition of the Pseudomonas putida Group.</title>
        <authorList>
            <person name="Girard L."/>
            <person name="Lood C."/>
            <person name="Hofte M."/>
            <person name="Vandamme P."/>
            <person name="Rokni-Zadeh H."/>
            <person name="van Noort V."/>
            <person name="Lavigne R."/>
            <person name="De Mot R."/>
        </authorList>
    </citation>
    <scope>NUCLEOTIDE SEQUENCE [LARGE SCALE GENOMIC DNA]</scope>
    <source>
        <strain evidence="6 7">RW8P3</strain>
    </source>
</reference>
<dbReference type="InterPro" id="IPR000673">
    <property type="entry name" value="Sig_transdc_resp-reg_Me-estase"/>
</dbReference>
<gene>
    <name evidence="6" type="ORF">HU752_017095</name>
</gene>
<dbReference type="EMBL" id="CP077093">
    <property type="protein sequence ID" value="QXI25695.1"/>
    <property type="molecule type" value="Genomic_DNA"/>
</dbReference>
<evidence type="ECO:0000259" key="5">
    <source>
        <dbReference type="PROSITE" id="PS50122"/>
    </source>
</evidence>
<dbReference type="GO" id="GO:0008984">
    <property type="term" value="F:protein-glutamate methylesterase activity"/>
    <property type="evidence" value="ECO:0007669"/>
    <property type="project" value="UniProtKB-EC"/>
</dbReference>
<dbReference type="SUPFAM" id="SSF52738">
    <property type="entry name" value="Methylesterase CheB, C-terminal domain"/>
    <property type="match status" value="1"/>
</dbReference>
<dbReference type="InterPro" id="IPR035909">
    <property type="entry name" value="CheB_C"/>
</dbReference>
<feature type="active site" evidence="4">
    <location>
        <position position="142"/>
    </location>
</feature>
<keyword evidence="4" id="KW-0145">Chemotaxis</keyword>
<evidence type="ECO:0000313" key="6">
    <source>
        <dbReference type="EMBL" id="QXI25695.1"/>
    </source>
</evidence>
<dbReference type="Pfam" id="PF01339">
    <property type="entry name" value="CheB_methylest"/>
    <property type="match status" value="1"/>
</dbReference>